<evidence type="ECO:0000313" key="9">
    <source>
        <dbReference type="RefSeq" id="XP_033537190.1"/>
    </source>
</evidence>
<evidence type="ECO:0000256" key="4">
    <source>
        <dbReference type="ARBA" id="ARBA00022827"/>
    </source>
</evidence>
<dbReference type="PROSITE" id="PS51387">
    <property type="entry name" value="FAD_PCMH"/>
    <property type="match status" value="1"/>
</dbReference>
<gene>
    <name evidence="7 9" type="ORF">P152DRAFT_446611</name>
</gene>
<dbReference type="InterPro" id="IPR006094">
    <property type="entry name" value="Oxid_FAD_bind_N"/>
</dbReference>
<keyword evidence="4" id="KW-0274">FAD</keyword>
<dbReference type="Proteomes" id="UP000504638">
    <property type="component" value="Unplaced"/>
</dbReference>
<keyword evidence="3" id="KW-0285">Flavoprotein</keyword>
<sequence>MELTGPQIISLLKSRLSSQSEYALAADKSESIGHTRWTTVQAPSFIATVKPATVEDIQTTVKCATEHNIPFHAVATGHNFSSCYERAQNLLEVDISNLKGVSIDASASTITVGGAVLFNEIFDPLHEAGKEMPTGACSTVGIVGVTLGGGLNRMQGTYGLLLDSLLEVELVTATGDFVKASKTENTELFWGMRGAGFNFGIVMKATYQIYDQQNGGNVMSADFVLPHNNGPEIIRILQEIHEDQPPELSVAVGQFYDEKAGGPIMLVNYIYTGDLDEGKRLIQPIIDLGPTLQQIDYLPWNQINTKWGFGADATVSIRNMPRTMFSAHVKQLDLPTFEWYFAELARYWEEYPALRGSVAIIEAWGSQKMAEIPDDETAYPHRDVKCQMIIGHQTTDPQLQPMVNKWKNEVRERFRATSGFEETKVYVNYAQGDDSQEAMYGARKLERLRALKRKWDPNCVFSWYNPIII</sequence>
<reference evidence="9" key="2">
    <citation type="submission" date="2020-04" db="EMBL/GenBank/DDBJ databases">
        <authorList>
            <consortium name="NCBI Genome Project"/>
        </authorList>
    </citation>
    <scope>NUCLEOTIDE SEQUENCE</scope>
    <source>
        <strain evidence="9">CBS 781.70</strain>
    </source>
</reference>
<keyword evidence="5" id="KW-0560">Oxidoreductase</keyword>
<dbReference type="GeneID" id="54418497"/>
<evidence type="ECO:0000259" key="6">
    <source>
        <dbReference type="PROSITE" id="PS51387"/>
    </source>
</evidence>
<dbReference type="OrthoDB" id="415825at2759"/>
<protein>
    <submittedName>
        <fullName evidence="7 9">FAD-dependent oxidase</fullName>
    </submittedName>
</protein>
<dbReference type="InterPro" id="IPR036318">
    <property type="entry name" value="FAD-bd_PCMH-like_sf"/>
</dbReference>
<comment type="cofactor">
    <cofactor evidence="1">
        <name>FAD</name>
        <dbReference type="ChEBI" id="CHEBI:57692"/>
    </cofactor>
</comment>
<dbReference type="Pfam" id="PF01565">
    <property type="entry name" value="FAD_binding_4"/>
    <property type="match status" value="1"/>
</dbReference>
<dbReference type="EMBL" id="ML975151">
    <property type="protein sequence ID" value="KAF1815559.1"/>
    <property type="molecule type" value="Genomic_DNA"/>
</dbReference>
<dbReference type="Gene3D" id="3.40.462.20">
    <property type="match status" value="1"/>
</dbReference>
<feature type="domain" description="FAD-binding PCMH-type" evidence="6">
    <location>
        <begin position="41"/>
        <end position="212"/>
    </location>
</feature>
<evidence type="ECO:0000256" key="2">
    <source>
        <dbReference type="ARBA" id="ARBA00005466"/>
    </source>
</evidence>
<evidence type="ECO:0000256" key="3">
    <source>
        <dbReference type="ARBA" id="ARBA00022630"/>
    </source>
</evidence>
<dbReference type="InterPro" id="IPR016166">
    <property type="entry name" value="FAD-bd_PCMH"/>
</dbReference>
<dbReference type="SUPFAM" id="SSF55103">
    <property type="entry name" value="FAD-linked oxidases, C-terminal domain"/>
    <property type="match status" value="1"/>
</dbReference>
<dbReference type="GO" id="GO:0016491">
    <property type="term" value="F:oxidoreductase activity"/>
    <property type="evidence" value="ECO:0007669"/>
    <property type="project" value="UniProtKB-KW"/>
</dbReference>
<keyword evidence="8" id="KW-1185">Reference proteome</keyword>
<comment type="similarity">
    <text evidence="2">Belongs to the oxygen-dependent FAD-linked oxidoreductase family.</text>
</comment>
<dbReference type="Gene3D" id="3.30.465.10">
    <property type="match status" value="1"/>
</dbReference>
<dbReference type="InterPro" id="IPR016169">
    <property type="entry name" value="FAD-bd_PCMH_sub2"/>
</dbReference>
<accession>A0A6G1GCI1</accession>
<evidence type="ECO:0000256" key="1">
    <source>
        <dbReference type="ARBA" id="ARBA00001974"/>
    </source>
</evidence>
<dbReference type="RefSeq" id="XP_033537190.1">
    <property type="nucleotide sequence ID" value="XM_033677927.1"/>
</dbReference>
<reference evidence="7 9" key="1">
    <citation type="submission" date="2020-01" db="EMBL/GenBank/DDBJ databases">
        <authorList>
            <consortium name="DOE Joint Genome Institute"/>
            <person name="Haridas S."/>
            <person name="Albert R."/>
            <person name="Binder M."/>
            <person name="Bloem J."/>
            <person name="Labutti K."/>
            <person name="Salamov A."/>
            <person name="Andreopoulos B."/>
            <person name="Baker S.E."/>
            <person name="Barry K."/>
            <person name="Bills G."/>
            <person name="Bluhm B.H."/>
            <person name="Cannon C."/>
            <person name="Castanera R."/>
            <person name="Culley D.E."/>
            <person name="Daum C."/>
            <person name="Ezra D."/>
            <person name="Gonzalez J.B."/>
            <person name="Henrissat B."/>
            <person name="Kuo A."/>
            <person name="Liang C."/>
            <person name="Lipzen A."/>
            <person name="Lutzoni F."/>
            <person name="Magnuson J."/>
            <person name="Mondo S."/>
            <person name="Nolan M."/>
            <person name="Ohm R."/>
            <person name="Pangilinan J."/>
            <person name="Park H.-J."/>
            <person name="Ramirez L."/>
            <person name="Alfaro M."/>
            <person name="Sun H."/>
            <person name="Tritt A."/>
            <person name="Yoshinaga Y."/>
            <person name="Zwiers L.-H."/>
            <person name="Turgeon B.G."/>
            <person name="Goodwin S.B."/>
            <person name="Spatafora J.W."/>
            <person name="Crous P.W."/>
            <person name="Grigoriev I.V."/>
        </authorList>
    </citation>
    <scope>NUCLEOTIDE SEQUENCE</scope>
    <source>
        <strain evidence="7 9">CBS 781.70</strain>
    </source>
</reference>
<evidence type="ECO:0000313" key="7">
    <source>
        <dbReference type="EMBL" id="KAF1815559.1"/>
    </source>
</evidence>
<reference evidence="9" key="3">
    <citation type="submission" date="2025-04" db="UniProtKB">
        <authorList>
            <consortium name="RefSeq"/>
        </authorList>
    </citation>
    <scope>IDENTIFICATION</scope>
    <source>
        <strain evidence="9">CBS 781.70</strain>
    </source>
</reference>
<dbReference type="InterPro" id="IPR050416">
    <property type="entry name" value="FAD-linked_Oxidoreductase"/>
</dbReference>
<name>A0A6G1GCI1_9PEZI</name>
<dbReference type="SUPFAM" id="SSF56176">
    <property type="entry name" value="FAD-binding/transporter-associated domain-like"/>
    <property type="match status" value="1"/>
</dbReference>
<evidence type="ECO:0000313" key="8">
    <source>
        <dbReference type="Proteomes" id="UP000504638"/>
    </source>
</evidence>
<dbReference type="InterPro" id="IPR012951">
    <property type="entry name" value="BBE"/>
</dbReference>
<dbReference type="PANTHER" id="PTHR42973">
    <property type="entry name" value="BINDING OXIDOREDUCTASE, PUTATIVE (AFU_ORTHOLOGUE AFUA_1G17690)-RELATED"/>
    <property type="match status" value="1"/>
</dbReference>
<organism evidence="7">
    <name type="scientific">Eremomyces bilateralis CBS 781.70</name>
    <dbReference type="NCBI Taxonomy" id="1392243"/>
    <lineage>
        <taxon>Eukaryota</taxon>
        <taxon>Fungi</taxon>
        <taxon>Dikarya</taxon>
        <taxon>Ascomycota</taxon>
        <taxon>Pezizomycotina</taxon>
        <taxon>Dothideomycetes</taxon>
        <taxon>Dothideomycetes incertae sedis</taxon>
        <taxon>Eremomycetales</taxon>
        <taxon>Eremomycetaceae</taxon>
        <taxon>Eremomyces</taxon>
    </lineage>
</organism>
<dbReference type="InterPro" id="IPR016164">
    <property type="entry name" value="FAD-linked_Oxase-like_C"/>
</dbReference>
<dbReference type="AlphaFoldDB" id="A0A6G1GCI1"/>
<dbReference type="PANTHER" id="PTHR42973:SF9">
    <property type="entry name" value="FAD-BINDING PCMH-TYPE DOMAIN-CONTAINING PROTEIN-RELATED"/>
    <property type="match status" value="1"/>
</dbReference>
<dbReference type="Pfam" id="PF08031">
    <property type="entry name" value="BBE"/>
    <property type="match status" value="1"/>
</dbReference>
<dbReference type="GO" id="GO:0071949">
    <property type="term" value="F:FAD binding"/>
    <property type="evidence" value="ECO:0007669"/>
    <property type="project" value="InterPro"/>
</dbReference>
<proteinExistence type="inferred from homology"/>
<evidence type="ECO:0000256" key="5">
    <source>
        <dbReference type="ARBA" id="ARBA00023002"/>
    </source>
</evidence>